<evidence type="ECO:0000313" key="3">
    <source>
        <dbReference type="Proteomes" id="UP000250043"/>
    </source>
</evidence>
<feature type="chain" id="PRO_5034177113" description="Secreted protein" evidence="1">
    <location>
        <begin position="30"/>
        <end position="124"/>
    </location>
</feature>
<evidence type="ECO:0000256" key="1">
    <source>
        <dbReference type="SAM" id="SignalP"/>
    </source>
</evidence>
<accession>A0A8E2DQK0</accession>
<keyword evidence="1" id="KW-0732">Signal</keyword>
<name>A0A8E2DQK0_9APHY</name>
<sequence>MPALLASLRMPFPCASLAALLISAGCAIARTKAAGLIHALGTMHDSLRSSTLQRGEFPRSTPHPPRLFSIRQLRLSRLPSNRPTCFLLVAAPASRTSTCAMFCRPLDLVDRLSTAYHTPYLKNT</sequence>
<gene>
    <name evidence="2" type="ORF">OBBRIDRAFT_215326</name>
</gene>
<organism evidence="2 3">
    <name type="scientific">Obba rivulosa</name>
    <dbReference type="NCBI Taxonomy" id="1052685"/>
    <lineage>
        <taxon>Eukaryota</taxon>
        <taxon>Fungi</taxon>
        <taxon>Dikarya</taxon>
        <taxon>Basidiomycota</taxon>
        <taxon>Agaricomycotina</taxon>
        <taxon>Agaricomycetes</taxon>
        <taxon>Polyporales</taxon>
        <taxon>Gelatoporiaceae</taxon>
        <taxon>Obba</taxon>
    </lineage>
</organism>
<protein>
    <recommendedName>
        <fullName evidence="4">Secreted protein</fullName>
    </recommendedName>
</protein>
<dbReference type="EMBL" id="KV722348">
    <property type="protein sequence ID" value="OCH93988.1"/>
    <property type="molecule type" value="Genomic_DNA"/>
</dbReference>
<dbReference type="AlphaFoldDB" id="A0A8E2DQK0"/>
<keyword evidence="3" id="KW-1185">Reference proteome</keyword>
<evidence type="ECO:0000313" key="2">
    <source>
        <dbReference type="EMBL" id="OCH93988.1"/>
    </source>
</evidence>
<feature type="signal peptide" evidence="1">
    <location>
        <begin position="1"/>
        <end position="29"/>
    </location>
</feature>
<proteinExistence type="predicted"/>
<evidence type="ECO:0008006" key="4">
    <source>
        <dbReference type="Google" id="ProtNLM"/>
    </source>
</evidence>
<reference evidence="2 3" key="1">
    <citation type="submission" date="2016-07" db="EMBL/GenBank/DDBJ databases">
        <title>Draft genome of the white-rot fungus Obba rivulosa 3A-2.</title>
        <authorList>
            <consortium name="DOE Joint Genome Institute"/>
            <person name="Miettinen O."/>
            <person name="Riley R."/>
            <person name="Acob R."/>
            <person name="Barry K."/>
            <person name="Cullen D."/>
            <person name="De Vries R."/>
            <person name="Hainaut M."/>
            <person name="Hatakka A."/>
            <person name="Henrissat B."/>
            <person name="Hilden K."/>
            <person name="Kuo R."/>
            <person name="Labutti K."/>
            <person name="Lipzen A."/>
            <person name="Makela M.R."/>
            <person name="Sandor L."/>
            <person name="Spatafora J.W."/>
            <person name="Grigoriev I.V."/>
            <person name="Hibbett D.S."/>
        </authorList>
    </citation>
    <scope>NUCLEOTIDE SEQUENCE [LARGE SCALE GENOMIC DNA]</scope>
    <source>
        <strain evidence="2 3">3A-2</strain>
    </source>
</reference>
<dbReference type="Proteomes" id="UP000250043">
    <property type="component" value="Unassembled WGS sequence"/>
</dbReference>